<dbReference type="GO" id="GO:0031177">
    <property type="term" value="F:phosphopantetheine binding"/>
    <property type="evidence" value="ECO:0007669"/>
    <property type="project" value="TreeGrafter"/>
</dbReference>
<dbReference type="InterPro" id="IPR000873">
    <property type="entry name" value="AMP-dep_synth/lig_dom"/>
</dbReference>
<gene>
    <name evidence="2" type="ORF">H9865_01220</name>
</gene>
<protein>
    <submittedName>
        <fullName evidence="2">AMP-binding protein</fullName>
    </submittedName>
</protein>
<dbReference type="Gene3D" id="3.40.50.12780">
    <property type="entry name" value="N-terminal domain of ligase-like"/>
    <property type="match status" value="1"/>
</dbReference>
<name>A0A9D2ADA7_9FIRM</name>
<evidence type="ECO:0000313" key="2">
    <source>
        <dbReference type="EMBL" id="HIX04720.1"/>
    </source>
</evidence>
<dbReference type="InterPro" id="IPR042099">
    <property type="entry name" value="ANL_N_sf"/>
</dbReference>
<dbReference type="InterPro" id="IPR045851">
    <property type="entry name" value="AMP-bd_C_sf"/>
</dbReference>
<sequence>MLLEAIARHARQTPARPAYQNRTQTLTYGELWRSASVLAARLRAGTGPVLICGEKEAGMPVCFLACLMAGRPWLPVDPQQPQERLLKIRSQADPAEVLCCGSHAAAAALRAVQAEPLFCKSEALAPAQFAADPGRDAYWMFTSGSTGAPKGVRIPLSALENFVEWMCGLPAVAACGTGVSVNQARFSFDLSVADLWPAFAMGGTVRALEPAEQADLPALYEALGSSGARRLVCTPSFARLCLCDTAFCRTLLPDLETVFFCGETLAPRTVKTLEKRFGGLHILNAYGPTEAACAVCAVEVQGREGPLPVGCAENAASRLLILDEGGAPLPDGAPGEIAIAGPSVGSGYIGGEAGGFGTLSGQKLYRTGDQGVLRDGLLWHLGRRDRQIKYKGYRIEPGEVEAAILGWDEARAAAVLPIRAGDEVRGLAAVVEWETAPLDLSECKARLRRTLPDYMLPRRWRAMERMPVNERGKCDLAALERMLKDE</sequence>
<dbReference type="EMBL" id="DXFW01000003">
    <property type="protein sequence ID" value="HIX04720.1"/>
    <property type="molecule type" value="Genomic_DNA"/>
</dbReference>
<dbReference type="AlphaFoldDB" id="A0A9D2ADA7"/>
<dbReference type="PANTHER" id="PTHR45527">
    <property type="entry name" value="NONRIBOSOMAL PEPTIDE SYNTHETASE"/>
    <property type="match status" value="1"/>
</dbReference>
<dbReference type="Pfam" id="PF00501">
    <property type="entry name" value="AMP-binding"/>
    <property type="match status" value="1"/>
</dbReference>
<reference evidence="2" key="1">
    <citation type="journal article" date="2021" name="PeerJ">
        <title>Extensive microbial diversity within the chicken gut microbiome revealed by metagenomics and culture.</title>
        <authorList>
            <person name="Gilroy R."/>
            <person name="Ravi A."/>
            <person name="Getino M."/>
            <person name="Pursley I."/>
            <person name="Horton D.L."/>
            <person name="Alikhan N.F."/>
            <person name="Baker D."/>
            <person name="Gharbi K."/>
            <person name="Hall N."/>
            <person name="Watson M."/>
            <person name="Adriaenssens E.M."/>
            <person name="Foster-Nyarko E."/>
            <person name="Jarju S."/>
            <person name="Secka A."/>
            <person name="Antonio M."/>
            <person name="Oren A."/>
            <person name="Chaudhuri R.R."/>
            <person name="La Ragione R."/>
            <person name="Hildebrand F."/>
            <person name="Pallen M.J."/>
        </authorList>
    </citation>
    <scope>NUCLEOTIDE SEQUENCE</scope>
    <source>
        <strain evidence="2">2239</strain>
    </source>
</reference>
<accession>A0A9D2ADA7</accession>
<reference evidence="2" key="2">
    <citation type="submission" date="2021-04" db="EMBL/GenBank/DDBJ databases">
        <authorList>
            <person name="Gilroy R."/>
        </authorList>
    </citation>
    <scope>NUCLEOTIDE SEQUENCE</scope>
    <source>
        <strain evidence="2">2239</strain>
    </source>
</reference>
<dbReference type="GO" id="GO:0005737">
    <property type="term" value="C:cytoplasm"/>
    <property type="evidence" value="ECO:0007669"/>
    <property type="project" value="TreeGrafter"/>
</dbReference>
<dbReference type="PANTHER" id="PTHR45527:SF1">
    <property type="entry name" value="FATTY ACID SYNTHASE"/>
    <property type="match status" value="1"/>
</dbReference>
<feature type="domain" description="AMP-dependent synthetase/ligase" evidence="1">
    <location>
        <begin position="7"/>
        <end position="348"/>
    </location>
</feature>
<dbReference type="Proteomes" id="UP000824193">
    <property type="component" value="Unassembled WGS sequence"/>
</dbReference>
<comment type="caution">
    <text evidence="2">The sequence shown here is derived from an EMBL/GenBank/DDBJ whole genome shotgun (WGS) entry which is preliminary data.</text>
</comment>
<dbReference type="Gene3D" id="3.30.300.30">
    <property type="match status" value="1"/>
</dbReference>
<evidence type="ECO:0000259" key="1">
    <source>
        <dbReference type="Pfam" id="PF00501"/>
    </source>
</evidence>
<dbReference type="GO" id="GO:0043041">
    <property type="term" value="P:amino acid activation for nonribosomal peptide biosynthetic process"/>
    <property type="evidence" value="ECO:0007669"/>
    <property type="project" value="TreeGrafter"/>
</dbReference>
<dbReference type="SUPFAM" id="SSF56801">
    <property type="entry name" value="Acetyl-CoA synthetase-like"/>
    <property type="match status" value="1"/>
</dbReference>
<dbReference type="GO" id="GO:0044550">
    <property type="term" value="P:secondary metabolite biosynthetic process"/>
    <property type="evidence" value="ECO:0007669"/>
    <property type="project" value="TreeGrafter"/>
</dbReference>
<evidence type="ECO:0000313" key="3">
    <source>
        <dbReference type="Proteomes" id="UP000824193"/>
    </source>
</evidence>
<proteinExistence type="predicted"/>
<organism evidence="2 3">
    <name type="scientific">Candidatus Allofournierella pullicola</name>
    <dbReference type="NCBI Taxonomy" id="2838596"/>
    <lineage>
        <taxon>Bacteria</taxon>
        <taxon>Bacillati</taxon>
        <taxon>Bacillota</taxon>
        <taxon>Clostridia</taxon>
        <taxon>Eubacteriales</taxon>
        <taxon>Oscillospiraceae</taxon>
        <taxon>Allofournierella</taxon>
    </lineage>
</organism>